<proteinExistence type="inferred from homology"/>
<evidence type="ECO:0000313" key="7">
    <source>
        <dbReference type="EMBL" id="CAK7216677.1"/>
    </source>
</evidence>
<comment type="similarity">
    <text evidence="1 5">Belongs to the methyltransferase superfamily. METTL16/RlmF family.</text>
</comment>
<accession>A0ABP0BB32</accession>
<dbReference type="Proteomes" id="UP001642406">
    <property type="component" value="Unassembled WGS sequence"/>
</dbReference>
<dbReference type="EC" id="2.1.1.-" evidence="5"/>
<dbReference type="EMBL" id="CAWUHC010000018">
    <property type="protein sequence ID" value="CAK7216677.1"/>
    <property type="molecule type" value="Genomic_DNA"/>
</dbReference>
<feature type="compositionally biased region" description="Low complexity" evidence="6">
    <location>
        <begin position="41"/>
        <end position="56"/>
    </location>
</feature>
<evidence type="ECO:0000256" key="1">
    <source>
        <dbReference type="ARBA" id="ARBA00005878"/>
    </source>
</evidence>
<keyword evidence="3 5" id="KW-0808">Transferase</keyword>
<dbReference type="PANTHER" id="PTHR13393:SF0">
    <property type="entry name" value="RNA N6-ADENOSINE-METHYLTRANSFERASE METTL16"/>
    <property type="match status" value="1"/>
</dbReference>
<dbReference type="InterPro" id="IPR017182">
    <property type="entry name" value="METTL16/PsiM"/>
</dbReference>
<gene>
    <name evidence="7" type="ORF">SBRCBS47491_002909</name>
</gene>
<evidence type="ECO:0000256" key="2">
    <source>
        <dbReference type="ARBA" id="ARBA00022603"/>
    </source>
</evidence>
<organism evidence="7 8">
    <name type="scientific">Sporothrix bragantina</name>
    <dbReference type="NCBI Taxonomy" id="671064"/>
    <lineage>
        <taxon>Eukaryota</taxon>
        <taxon>Fungi</taxon>
        <taxon>Dikarya</taxon>
        <taxon>Ascomycota</taxon>
        <taxon>Pezizomycotina</taxon>
        <taxon>Sordariomycetes</taxon>
        <taxon>Sordariomycetidae</taxon>
        <taxon>Ophiostomatales</taxon>
        <taxon>Ophiostomataceae</taxon>
        <taxon>Sporothrix</taxon>
    </lineage>
</organism>
<keyword evidence="8" id="KW-1185">Reference proteome</keyword>
<reference evidence="7 8" key="1">
    <citation type="submission" date="2024-01" db="EMBL/GenBank/DDBJ databases">
        <authorList>
            <person name="Allen C."/>
            <person name="Tagirdzhanova G."/>
        </authorList>
    </citation>
    <scope>NUCLEOTIDE SEQUENCE [LARGE SCALE GENOMIC DNA]</scope>
</reference>
<comment type="caution">
    <text evidence="7">The sequence shown here is derived from an EMBL/GenBank/DDBJ whole genome shotgun (WGS) entry which is preliminary data.</text>
</comment>
<evidence type="ECO:0000256" key="5">
    <source>
        <dbReference type="PIRNR" id="PIRNR037350"/>
    </source>
</evidence>
<dbReference type="InterPro" id="IPR029063">
    <property type="entry name" value="SAM-dependent_MTases_sf"/>
</dbReference>
<evidence type="ECO:0000256" key="6">
    <source>
        <dbReference type="SAM" id="MobiDB-lite"/>
    </source>
</evidence>
<dbReference type="PIRSF" id="PIRSF037350">
    <property type="entry name" value="Mtase_ZK1128_prd"/>
    <property type="match status" value="1"/>
</dbReference>
<evidence type="ECO:0000256" key="3">
    <source>
        <dbReference type="ARBA" id="ARBA00022679"/>
    </source>
</evidence>
<dbReference type="Gene3D" id="3.40.50.150">
    <property type="entry name" value="Vaccinia Virus protein VP39"/>
    <property type="match status" value="1"/>
</dbReference>
<sequence>MADDTCNDRRSSVATDVTDVAATPASTSSLYVVDDQQRRLSQTPVPSSSSPSASSSRPFAFYRDLYTKDRLDFRALARDDPAFASVCTRPGQIDFRDPAAVRQLTVSLLRRDFGLTVTLPHDRLCPPVPNRLSYVIWVTELVAATENGPPSPVVGLDIGTGASCIYPLLACTVNPSWQCVATDIDAESLTSARANVERNLLKERIKVITRSPDGSLVAVDESDTDKLTFSMCNPPFYASADEMAASATAKQQPPYSACTGAPVEMVYSGAPLSLEKIVKIDSEDIGGEIAFVGRILAESLKLRNRVRWYTAMLGKLASLVALVTQLRAHGIDNYAVTALVHGSKTRRWVLGWSFGPVRPTVAVARGGSDAVGLESYRHLLPAITEVEVFSVPRTSDAVSVGPAVDTILRGLELTSWDWDDKTLQGVGRTRENVWGRAWRRKKQREERGDVSQEQDIKRLKKVEDGTVFGFVVTIRVGVAGTVVHCRWLEGHNEAIYQSFCGFLKTKLKESTSTKSA</sequence>
<dbReference type="SUPFAM" id="SSF53335">
    <property type="entry name" value="S-adenosyl-L-methionine-dependent methyltransferases"/>
    <property type="match status" value="1"/>
</dbReference>
<keyword evidence="4" id="KW-0949">S-adenosyl-L-methionine</keyword>
<evidence type="ECO:0000256" key="4">
    <source>
        <dbReference type="ARBA" id="ARBA00022691"/>
    </source>
</evidence>
<dbReference type="Pfam" id="PF05971">
    <property type="entry name" value="Methyltransf_10"/>
    <property type="match status" value="1"/>
</dbReference>
<keyword evidence="2 5" id="KW-0489">Methyltransferase</keyword>
<name>A0ABP0BB32_9PEZI</name>
<protein>
    <recommendedName>
        <fullName evidence="5">U6 small nuclear RNA (adenine-(43)-N(6))-methyltransferase</fullName>
        <ecNumber evidence="5">2.1.1.-</ecNumber>
    </recommendedName>
</protein>
<feature type="region of interest" description="Disordered" evidence="6">
    <location>
        <begin position="32"/>
        <end position="56"/>
    </location>
</feature>
<dbReference type="InterPro" id="IPR010286">
    <property type="entry name" value="METTL16/RlmF"/>
</dbReference>
<dbReference type="PANTHER" id="PTHR13393">
    <property type="entry name" value="SAM-DEPENDENT METHYLTRANSFERASE"/>
    <property type="match status" value="1"/>
</dbReference>
<evidence type="ECO:0000313" key="8">
    <source>
        <dbReference type="Proteomes" id="UP001642406"/>
    </source>
</evidence>